<organism evidence="2 3">
    <name type="scientific">Paxillus involutus ATCC 200175</name>
    <dbReference type="NCBI Taxonomy" id="664439"/>
    <lineage>
        <taxon>Eukaryota</taxon>
        <taxon>Fungi</taxon>
        <taxon>Dikarya</taxon>
        <taxon>Basidiomycota</taxon>
        <taxon>Agaricomycotina</taxon>
        <taxon>Agaricomycetes</taxon>
        <taxon>Agaricomycetidae</taxon>
        <taxon>Boletales</taxon>
        <taxon>Paxilineae</taxon>
        <taxon>Paxillaceae</taxon>
        <taxon>Paxillus</taxon>
    </lineage>
</organism>
<reference evidence="3" key="2">
    <citation type="submission" date="2015-01" db="EMBL/GenBank/DDBJ databases">
        <title>Evolutionary Origins and Diversification of the Mycorrhizal Mutualists.</title>
        <authorList>
            <consortium name="DOE Joint Genome Institute"/>
            <consortium name="Mycorrhizal Genomics Consortium"/>
            <person name="Kohler A."/>
            <person name="Kuo A."/>
            <person name="Nagy L.G."/>
            <person name="Floudas D."/>
            <person name="Copeland A."/>
            <person name="Barry K.W."/>
            <person name="Cichocki N."/>
            <person name="Veneault-Fourrey C."/>
            <person name="LaButti K."/>
            <person name="Lindquist E.A."/>
            <person name="Lipzen A."/>
            <person name="Lundell T."/>
            <person name="Morin E."/>
            <person name="Murat C."/>
            <person name="Riley R."/>
            <person name="Ohm R."/>
            <person name="Sun H."/>
            <person name="Tunlid A."/>
            <person name="Henrissat B."/>
            <person name="Grigoriev I.V."/>
            <person name="Hibbett D.S."/>
            <person name="Martin F."/>
        </authorList>
    </citation>
    <scope>NUCLEOTIDE SEQUENCE [LARGE SCALE GENOMIC DNA]</scope>
    <source>
        <strain evidence="3">ATCC 200175</strain>
    </source>
</reference>
<name>A0A0C9TGM1_PAXIN</name>
<keyword evidence="1" id="KW-0812">Transmembrane</keyword>
<feature type="non-terminal residue" evidence="2">
    <location>
        <position position="230"/>
    </location>
</feature>
<evidence type="ECO:0000313" key="3">
    <source>
        <dbReference type="Proteomes" id="UP000053647"/>
    </source>
</evidence>
<feature type="transmembrane region" description="Helical" evidence="1">
    <location>
        <begin position="91"/>
        <end position="111"/>
    </location>
</feature>
<dbReference type="HOGENOM" id="CLU_078024_0_0_1"/>
<feature type="transmembrane region" description="Helical" evidence="1">
    <location>
        <begin position="123"/>
        <end position="142"/>
    </location>
</feature>
<keyword evidence="1" id="KW-1133">Transmembrane helix</keyword>
<dbReference type="OrthoDB" id="2332199at2759"/>
<feature type="transmembrane region" description="Helical" evidence="1">
    <location>
        <begin position="6"/>
        <end position="28"/>
    </location>
</feature>
<feature type="transmembrane region" description="Helical" evidence="1">
    <location>
        <begin position="49"/>
        <end position="71"/>
    </location>
</feature>
<evidence type="ECO:0000313" key="2">
    <source>
        <dbReference type="EMBL" id="KIJ09943.1"/>
    </source>
</evidence>
<dbReference type="PANTHER" id="PTHR37992">
    <property type="entry name" value="EXPRESSED PROTEIN"/>
    <property type="match status" value="1"/>
</dbReference>
<reference evidence="2 3" key="1">
    <citation type="submission" date="2014-06" db="EMBL/GenBank/DDBJ databases">
        <authorList>
            <consortium name="DOE Joint Genome Institute"/>
            <person name="Kuo A."/>
            <person name="Kohler A."/>
            <person name="Nagy L.G."/>
            <person name="Floudas D."/>
            <person name="Copeland A."/>
            <person name="Barry K.W."/>
            <person name="Cichocki N."/>
            <person name="Veneault-Fourrey C."/>
            <person name="LaButti K."/>
            <person name="Lindquist E.A."/>
            <person name="Lipzen A."/>
            <person name="Lundell T."/>
            <person name="Morin E."/>
            <person name="Murat C."/>
            <person name="Sun H."/>
            <person name="Tunlid A."/>
            <person name="Henrissat B."/>
            <person name="Grigoriev I.V."/>
            <person name="Hibbett D.S."/>
            <person name="Martin F."/>
            <person name="Nordberg H.P."/>
            <person name="Cantor M.N."/>
            <person name="Hua S.X."/>
        </authorList>
    </citation>
    <scope>NUCLEOTIDE SEQUENCE [LARGE SCALE GENOMIC DNA]</scope>
    <source>
        <strain evidence="2 3">ATCC 200175</strain>
    </source>
</reference>
<evidence type="ECO:0000256" key="1">
    <source>
        <dbReference type="SAM" id="Phobius"/>
    </source>
</evidence>
<accession>A0A0C9TGM1</accession>
<dbReference type="InterPro" id="IPR013920">
    <property type="entry name" value="DUF1774_fun"/>
</dbReference>
<dbReference type="EMBL" id="KN819425">
    <property type="protein sequence ID" value="KIJ09943.1"/>
    <property type="molecule type" value="Genomic_DNA"/>
</dbReference>
<keyword evidence="1" id="KW-0472">Membrane</keyword>
<protein>
    <submittedName>
        <fullName evidence="2">Uncharacterized protein</fullName>
    </submittedName>
</protein>
<gene>
    <name evidence="2" type="ORF">PAXINDRAFT_119725</name>
</gene>
<dbReference type="Proteomes" id="UP000053647">
    <property type="component" value="Unassembled WGS sequence"/>
</dbReference>
<dbReference type="PANTHER" id="PTHR37992:SF1">
    <property type="entry name" value="DUF1774-DOMAIN-CONTAINING PROTEIN"/>
    <property type="match status" value="1"/>
</dbReference>
<proteinExistence type="predicted"/>
<dbReference type="AlphaFoldDB" id="A0A0C9TGM1"/>
<feature type="transmembrane region" description="Helical" evidence="1">
    <location>
        <begin position="176"/>
        <end position="198"/>
    </location>
</feature>
<sequence length="230" mass="25792">MNLQLLRTRVLVTGSFLINFGCQLYGMLTRPNMKEVADANHFAFSPNPFFIAAFFAMQVVLQLYWIKNLFIVNSVTLAQPEYTNEPEPTQVAYAPIYALGNLCIAAWMVFWTKEWFWAAQAMVTINTLIQLYAVYYLLGIYYSPFAPSMYNMSTHLVAKTFAGISVLDFLDNGAVAVGYLGPPSVPVQILTVVLFIRLAVSSDTAFRLCILYDILALLVGQPTWRPALAT</sequence>
<keyword evidence="3" id="KW-1185">Reference proteome</keyword>